<proteinExistence type="predicted"/>
<evidence type="ECO:0000313" key="12">
    <source>
        <dbReference type="Proteomes" id="UP000322084"/>
    </source>
</evidence>
<evidence type="ECO:0000256" key="8">
    <source>
        <dbReference type="ARBA" id="ARBA00026068"/>
    </source>
</evidence>
<evidence type="ECO:0000313" key="11">
    <source>
        <dbReference type="EMBL" id="GER01854.1"/>
    </source>
</evidence>
<keyword evidence="13" id="KW-1185">Reference proteome</keyword>
<keyword evidence="6" id="KW-0131">Cell cycle</keyword>
<dbReference type="AlphaFoldDB" id="A0A5A7MUT4"/>
<dbReference type="InterPro" id="IPR042233">
    <property type="entry name" value="Cell_div_ZapA_N"/>
</dbReference>
<dbReference type="PANTHER" id="PTHR34981:SF1">
    <property type="entry name" value="CELL DIVISION PROTEIN ZAPA"/>
    <property type="match status" value="1"/>
</dbReference>
<gene>
    <name evidence="10" type="ORF">JCM17844_22920</name>
    <name evidence="11" type="ORF">JCM17845_24770</name>
</gene>
<evidence type="ECO:0000256" key="7">
    <source>
        <dbReference type="ARBA" id="ARBA00024910"/>
    </source>
</evidence>
<dbReference type="GO" id="GO:0000921">
    <property type="term" value="P:septin ring assembly"/>
    <property type="evidence" value="ECO:0007669"/>
    <property type="project" value="TreeGrafter"/>
</dbReference>
<sequence length="100" mass="11209">MGQISVSVNHQNYTLACRDGDEERLQGLAERVDEKARDLSKKLGQVGEARLMLMVALLFADELRDLREQDPVLEREQMAAKVIDDAALSIEGIVERLRSA</sequence>
<name>A0A5A7MUT4_9PROT</name>
<dbReference type="EMBL" id="BKCM01000013">
    <property type="protein sequence ID" value="GER01854.1"/>
    <property type="molecule type" value="Genomic_DNA"/>
</dbReference>
<keyword evidence="5" id="KW-0717">Septation</keyword>
<evidence type="ECO:0000256" key="1">
    <source>
        <dbReference type="ARBA" id="ARBA00004496"/>
    </source>
</evidence>
<evidence type="ECO:0000256" key="4">
    <source>
        <dbReference type="ARBA" id="ARBA00022618"/>
    </source>
</evidence>
<comment type="function">
    <text evidence="7">Activator of cell division through the inhibition of FtsZ GTPase activity, therefore promoting FtsZ assembly into bundles of protofilaments necessary for the formation of the division Z ring. It is recruited early at mid-cell but it is not essential for cell division.</text>
</comment>
<dbReference type="InterPro" id="IPR036192">
    <property type="entry name" value="Cell_div_ZapA-like_sf"/>
</dbReference>
<comment type="subcellular location">
    <subcellularLocation>
        <location evidence="1">Cytoplasm</location>
    </subcellularLocation>
</comment>
<evidence type="ECO:0000313" key="13">
    <source>
        <dbReference type="Proteomes" id="UP000325187"/>
    </source>
</evidence>
<protein>
    <recommendedName>
        <fullName evidence="2">Cell division protein ZapA</fullName>
    </recommendedName>
    <alternativeName>
        <fullName evidence="9">Z ring-associated protein ZapA</fullName>
    </alternativeName>
</protein>
<dbReference type="EMBL" id="BKCL01000007">
    <property type="protein sequence ID" value="GEQ98655.1"/>
    <property type="molecule type" value="Genomic_DNA"/>
</dbReference>
<comment type="subunit">
    <text evidence="8">Homodimer. Interacts with FtsZ.</text>
</comment>
<reference evidence="12 13" key="1">
    <citation type="submission" date="2019-09" db="EMBL/GenBank/DDBJ databases">
        <title>NBRP : Genome information of microbial organism related human and environment.</title>
        <authorList>
            <person name="Hattori M."/>
            <person name="Oshima K."/>
            <person name="Inaba H."/>
            <person name="Suda W."/>
            <person name="Sakamoto M."/>
            <person name="Iino T."/>
            <person name="Kitahara M."/>
            <person name="Oshida Y."/>
            <person name="Iida T."/>
            <person name="Kudo T."/>
            <person name="Itoh T."/>
            <person name="Ohkuma M."/>
        </authorList>
    </citation>
    <scope>NUCLEOTIDE SEQUENCE [LARGE SCALE GENOMIC DNA]</scope>
    <source>
        <strain evidence="10 12">Hi-2</strain>
        <strain evidence="11 13">Mie-1</strain>
    </source>
</reference>
<dbReference type="GO" id="GO:0043093">
    <property type="term" value="P:FtsZ-dependent cytokinesis"/>
    <property type="evidence" value="ECO:0007669"/>
    <property type="project" value="TreeGrafter"/>
</dbReference>
<keyword evidence="4" id="KW-0132">Cell division</keyword>
<evidence type="ECO:0000256" key="6">
    <source>
        <dbReference type="ARBA" id="ARBA00023306"/>
    </source>
</evidence>
<evidence type="ECO:0000256" key="9">
    <source>
        <dbReference type="ARBA" id="ARBA00033158"/>
    </source>
</evidence>
<dbReference type="Gene3D" id="3.30.160.880">
    <property type="entry name" value="Cell division protein ZapA protomer, N-terminal domain"/>
    <property type="match status" value="1"/>
</dbReference>
<dbReference type="GO" id="GO:0032153">
    <property type="term" value="C:cell division site"/>
    <property type="evidence" value="ECO:0007669"/>
    <property type="project" value="TreeGrafter"/>
</dbReference>
<keyword evidence="3" id="KW-0963">Cytoplasm</keyword>
<dbReference type="Proteomes" id="UP000325187">
    <property type="component" value="Unassembled WGS sequence"/>
</dbReference>
<dbReference type="GO" id="GO:0000917">
    <property type="term" value="P:division septum assembly"/>
    <property type="evidence" value="ECO:0007669"/>
    <property type="project" value="UniProtKB-KW"/>
</dbReference>
<dbReference type="PANTHER" id="PTHR34981">
    <property type="entry name" value="CELL DIVISION PROTEIN ZAPA"/>
    <property type="match status" value="1"/>
</dbReference>
<accession>A0A5A7N2D2</accession>
<evidence type="ECO:0000256" key="2">
    <source>
        <dbReference type="ARBA" id="ARBA00015195"/>
    </source>
</evidence>
<dbReference type="GO" id="GO:0030428">
    <property type="term" value="C:cell septum"/>
    <property type="evidence" value="ECO:0007669"/>
    <property type="project" value="TreeGrafter"/>
</dbReference>
<dbReference type="Pfam" id="PF05164">
    <property type="entry name" value="ZapA"/>
    <property type="match status" value="1"/>
</dbReference>
<organism evidence="10 12">
    <name type="scientific">Iodidimonas gelatinilytica</name>
    <dbReference type="NCBI Taxonomy" id="1236966"/>
    <lineage>
        <taxon>Bacteria</taxon>
        <taxon>Pseudomonadati</taxon>
        <taxon>Pseudomonadota</taxon>
        <taxon>Alphaproteobacteria</taxon>
        <taxon>Iodidimonadales</taxon>
        <taxon>Iodidimonadaceae</taxon>
        <taxon>Iodidimonas</taxon>
    </lineage>
</organism>
<dbReference type="Proteomes" id="UP000322084">
    <property type="component" value="Unassembled WGS sequence"/>
</dbReference>
<evidence type="ECO:0000256" key="5">
    <source>
        <dbReference type="ARBA" id="ARBA00023210"/>
    </source>
</evidence>
<dbReference type="GO" id="GO:0005829">
    <property type="term" value="C:cytosol"/>
    <property type="evidence" value="ECO:0007669"/>
    <property type="project" value="TreeGrafter"/>
</dbReference>
<accession>A0A5A7MUT4</accession>
<evidence type="ECO:0000313" key="10">
    <source>
        <dbReference type="EMBL" id="GEQ98655.1"/>
    </source>
</evidence>
<evidence type="ECO:0000256" key="3">
    <source>
        <dbReference type="ARBA" id="ARBA00022490"/>
    </source>
</evidence>
<dbReference type="InterPro" id="IPR007838">
    <property type="entry name" value="Cell_div_ZapA-like"/>
</dbReference>
<dbReference type="RefSeq" id="WP_150000906.1">
    <property type="nucleotide sequence ID" value="NZ_BKCL01000007.1"/>
</dbReference>
<dbReference type="SUPFAM" id="SSF102829">
    <property type="entry name" value="Cell division protein ZapA-like"/>
    <property type="match status" value="1"/>
</dbReference>
<comment type="caution">
    <text evidence="10">The sequence shown here is derived from an EMBL/GenBank/DDBJ whole genome shotgun (WGS) entry which is preliminary data.</text>
</comment>